<evidence type="ECO:0000256" key="1">
    <source>
        <dbReference type="ARBA" id="ARBA00001936"/>
    </source>
</evidence>
<dbReference type="InterPro" id="IPR007012">
    <property type="entry name" value="PolA_pol_cen_dom"/>
</dbReference>
<proteinExistence type="predicted"/>
<dbReference type="GO" id="GO:0005737">
    <property type="term" value="C:cytoplasm"/>
    <property type="evidence" value="ECO:0007669"/>
    <property type="project" value="TreeGrafter"/>
</dbReference>
<dbReference type="Pfam" id="PF04928">
    <property type="entry name" value="PAP_central"/>
    <property type="match status" value="1"/>
</dbReference>
<feature type="region of interest" description="Disordered" evidence="11">
    <location>
        <begin position="130"/>
        <end position="171"/>
    </location>
</feature>
<dbReference type="InterPro" id="IPR043519">
    <property type="entry name" value="NT_sf"/>
</dbReference>
<evidence type="ECO:0000256" key="6">
    <source>
        <dbReference type="ARBA" id="ARBA00022763"/>
    </source>
</evidence>
<evidence type="ECO:0000256" key="2">
    <source>
        <dbReference type="ARBA" id="ARBA00001946"/>
    </source>
</evidence>
<keyword evidence="5" id="KW-0479">Metal-binding</keyword>
<name>A0AAD2FUP8_9STRA</name>
<evidence type="ECO:0000313" key="15">
    <source>
        <dbReference type="EMBL" id="CAJ1953608.1"/>
    </source>
</evidence>
<dbReference type="Gene3D" id="3.60.10.10">
    <property type="entry name" value="Endonuclease/exonuclease/phosphatase"/>
    <property type="match status" value="1"/>
</dbReference>
<feature type="domain" description="MJ1316 RNA cyclic group end recognition" evidence="13">
    <location>
        <begin position="9"/>
        <end position="84"/>
    </location>
</feature>
<feature type="domain" description="Poly(A) polymerase central" evidence="14">
    <location>
        <begin position="896"/>
        <end position="985"/>
    </location>
</feature>
<dbReference type="InterPro" id="IPR036691">
    <property type="entry name" value="Endo/exonu/phosph_ase_sf"/>
</dbReference>
<dbReference type="Pfam" id="PF04457">
    <property type="entry name" value="MJ1316"/>
    <property type="match status" value="1"/>
</dbReference>
<dbReference type="GO" id="GO:1990817">
    <property type="term" value="F:poly(A) RNA polymerase activity"/>
    <property type="evidence" value="ECO:0007669"/>
    <property type="project" value="InterPro"/>
</dbReference>
<keyword evidence="6" id="KW-0227">DNA damage</keyword>
<dbReference type="Proteomes" id="UP001295423">
    <property type="component" value="Unassembled WGS sequence"/>
</dbReference>
<dbReference type="Gene3D" id="1.10.1410.10">
    <property type="match status" value="1"/>
</dbReference>
<dbReference type="InterPro" id="IPR051547">
    <property type="entry name" value="TDP2-like"/>
</dbReference>
<dbReference type="InterPro" id="IPR005135">
    <property type="entry name" value="Endo/exonuclease/phosphatase"/>
</dbReference>
<evidence type="ECO:0000256" key="11">
    <source>
        <dbReference type="SAM" id="MobiDB-lite"/>
    </source>
</evidence>
<dbReference type="SUPFAM" id="SSF81301">
    <property type="entry name" value="Nucleotidyltransferase"/>
    <property type="match status" value="1"/>
</dbReference>
<dbReference type="PANTHER" id="PTHR15822:SF4">
    <property type="entry name" value="TYROSYL-DNA PHOSPHODIESTERASE 2"/>
    <property type="match status" value="1"/>
</dbReference>
<accession>A0AAD2FUP8</accession>
<keyword evidence="10" id="KW-0539">Nucleus</keyword>
<evidence type="ECO:0000256" key="3">
    <source>
        <dbReference type="ARBA" id="ARBA00004322"/>
    </source>
</evidence>
<dbReference type="GO" id="GO:0004518">
    <property type="term" value="F:nuclease activity"/>
    <property type="evidence" value="ECO:0007669"/>
    <property type="project" value="UniProtKB-KW"/>
</dbReference>
<evidence type="ECO:0000256" key="7">
    <source>
        <dbReference type="ARBA" id="ARBA00022801"/>
    </source>
</evidence>
<keyword evidence="16" id="KW-1185">Reference proteome</keyword>
<evidence type="ECO:0000259" key="12">
    <source>
        <dbReference type="Pfam" id="PF03372"/>
    </source>
</evidence>
<comment type="cofactor">
    <cofactor evidence="2">
        <name>Mg(2+)</name>
        <dbReference type="ChEBI" id="CHEBI:18420"/>
    </cofactor>
</comment>
<evidence type="ECO:0000256" key="5">
    <source>
        <dbReference type="ARBA" id="ARBA00022723"/>
    </source>
</evidence>
<evidence type="ECO:0000256" key="10">
    <source>
        <dbReference type="ARBA" id="ARBA00023242"/>
    </source>
</evidence>
<feature type="domain" description="Endonuclease/exonuclease/phosphatase" evidence="12">
    <location>
        <begin position="215"/>
        <end position="490"/>
    </location>
</feature>
<evidence type="ECO:0000256" key="8">
    <source>
        <dbReference type="ARBA" id="ARBA00022842"/>
    </source>
</evidence>
<dbReference type="Pfam" id="PF13563">
    <property type="entry name" value="2_5_RNA_ligase2"/>
    <property type="match status" value="1"/>
</dbReference>
<evidence type="ECO:0000259" key="14">
    <source>
        <dbReference type="Pfam" id="PF04928"/>
    </source>
</evidence>
<gene>
    <name evidence="15" type="ORF">CYCCA115_LOCUS14208</name>
</gene>
<dbReference type="GO" id="GO:0046872">
    <property type="term" value="F:metal ion binding"/>
    <property type="evidence" value="ECO:0007669"/>
    <property type="project" value="UniProtKB-KW"/>
</dbReference>
<evidence type="ECO:0000313" key="16">
    <source>
        <dbReference type="Proteomes" id="UP001295423"/>
    </source>
</evidence>
<keyword evidence="8" id="KW-0460">Magnesium</keyword>
<evidence type="ECO:0008006" key="17">
    <source>
        <dbReference type="Google" id="ProtNLM"/>
    </source>
</evidence>
<dbReference type="AlphaFoldDB" id="A0AAD2FUP8"/>
<dbReference type="GO" id="GO:0070260">
    <property type="term" value="F:5'-tyrosyl-DNA phosphodiesterase activity"/>
    <property type="evidence" value="ECO:0007669"/>
    <property type="project" value="TreeGrafter"/>
</dbReference>
<evidence type="ECO:0000259" key="13">
    <source>
        <dbReference type="Pfam" id="PF04457"/>
    </source>
</evidence>
<dbReference type="EMBL" id="CAKOGP040001836">
    <property type="protein sequence ID" value="CAJ1953608.1"/>
    <property type="molecule type" value="Genomic_DNA"/>
</dbReference>
<sequence length="1168" mass="130319">MPAQKKIKLRTASDVLSRLKWSNDEQMNAQNTIMGYDCRIHGPLEKCVDDYSGINEGGDIPEHRIQYFRLAGSKDYEKLIFWDRNGRVDRLFGSGNPDDPISPMTVQNVAKAIATMKSIAEEKAIRAQEKAKRKARQQAKKTLAAKFASTMSSSATESTERRPLQESSKRSQRHVWQELDRVFVFDSSKCTWAPKRSNGFKSQQFNRDSRELKFITWNVLFDLHRNESDELVQGDDTLLNDQDSTTSRWQNLIDDLEVESADAISLQEVTPRFVQQLQRCQWVQDLYALSAESKDLRGVETYGNLILWKTTSFQGCKGLHLCVDQGRNRGIVVSLARNNTVFNVANVHLPADQRDKTSGETRDRTKARQREFGSIVGKLQLLEQNQRKQNLYPVPVVMGDFNSGENEPNIFKSEHFVDAWLHPSNKIESEHSFTFDWKRNQRANKTRQHGHQKRDPRRIDRIVLGSQDDIVPTHSCLVGDSSVGLPASDHFGVSVTFEVKAPRLNMQPILYTPSRVEHNVWAATAIPTTDSLLALLFEDQQNDSLQLCDPSSTLPITHITLLNGFVDLSTSDNQALATQAVKDAVHQALYSSSPLQEWALDINDKSLSVFEHRESATLVCTPDKTGWLNRLYETLRVTFEGCDEQERRFSDGWTPHMSLEKHATTTTARAQLDQLLSSGAWKGGMSLNGFGIGLFRRDMVSRKFFPVATVPLVNRQNVAANQTKLFLQTAGLPWARSFERLSQIVLRELESACQHTISSLCQGSLTSTVSLYGSQALGVALPGISDIDAVVHLQSSSDTSEIQNISGSKFFQLVRSHLEDLHLSCKARLRVSSLAGFALYVLTIKLAPNLPAADLLLARTLKGETVDVASRQALASIDDSQVILQRVQELGMKSAVFQGTLRMIKLWAQRRGIYGSSMGYLGGGGWAVLLVCVLEHKTEWNGLIDTANDAASASQIATFFLCHVLEYWSNARVVTLQGTNSTELKDDQRNNIVVLAPKSGGNFGRSSTRSTTQQTWNELRRAAQLFDGEANTSNLYSHLETCMLSHIVGGGVSDKILALQVPIPIKSASLKPAEVKARATVMGLSTTVALERILPADIIRPHSQVVRKNGAFWLLLEVQCSERSTSKALSAFVDAQNELLQQQMNLGSLTSQLVQFSPKEFQSLSMPL</sequence>
<protein>
    <recommendedName>
        <fullName evidence="17">Polynucleotide adenylyltransferase</fullName>
    </recommendedName>
</protein>
<dbReference type="PANTHER" id="PTHR15822">
    <property type="entry name" value="TRAF AND TNF RECEPTOR-ASSOCIATED PROTEIN"/>
    <property type="match status" value="1"/>
</dbReference>
<feature type="compositionally biased region" description="Basic and acidic residues" evidence="11">
    <location>
        <begin position="158"/>
        <end position="171"/>
    </location>
</feature>
<keyword evidence="9" id="KW-0234">DNA repair</keyword>
<dbReference type="SUPFAM" id="SSF56219">
    <property type="entry name" value="DNase I-like"/>
    <property type="match status" value="1"/>
</dbReference>
<evidence type="ECO:0000256" key="4">
    <source>
        <dbReference type="ARBA" id="ARBA00022722"/>
    </source>
</evidence>
<comment type="subcellular location">
    <subcellularLocation>
        <location evidence="3">Nucleus</location>
        <location evidence="3">PML body</location>
    </subcellularLocation>
</comment>
<dbReference type="GO" id="GO:0003697">
    <property type="term" value="F:single-stranded DNA binding"/>
    <property type="evidence" value="ECO:0007669"/>
    <property type="project" value="TreeGrafter"/>
</dbReference>
<reference evidence="15" key="1">
    <citation type="submission" date="2023-08" db="EMBL/GenBank/DDBJ databases">
        <authorList>
            <person name="Audoor S."/>
            <person name="Bilcke G."/>
        </authorList>
    </citation>
    <scope>NUCLEOTIDE SEQUENCE</scope>
</reference>
<dbReference type="InterPro" id="IPR040459">
    <property type="entry name" value="MJ1316"/>
</dbReference>
<dbReference type="GO" id="GO:0006302">
    <property type="term" value="P:double-strand break repair"/>
    <property type="evidence" value="ECO:0007669"/>
    <property type="project" value="TreeGrafter"/>
</dbReference>
<comment type="cofactor">
    <cofactor evidence="1">
        <name>Mn(2+)</name>
        <dbReference type="ChEBI" id="CHEBI:29035"/>
    </cofactor>
</comment>
<keyword evidence="7" id="KW-0378">Hydrolase</keyword>
<dbReference type="Pfam" id="PF03372">
    <property type="entry name" value="Exo_endo_phos"/>
    <property type="match status" value="1"/>
</dbReference>
<comment type="caution">
    <text evidence="15">The sequence shown here is derived from an EMBL/GenBank/DDBJ whole genome shotgun (WGS) entry which is preliminary data.</text>
</comment>
<feature type="compositionally biased region" description="Low complexity" evidence="11">
    <location>
        <begin position="140"/>
        <end position="157"/>
    </location>
</feature>
<evidence type="ECO:0000256" key="9">
    <source>
        <dbReference type="ARBA" id="ARBA00023204"/>
    </source>
</evidence>
<organism evidence="15 16">
    <name type="scientific">Cylindrotheca closterium</name>
    <dbReference type="NCBI Taxonomy" id="2856"/>
    <lineage>
        <taxon>Eukaryota</taxon>
        <taxon>Sar</taxon>
        <taxon>Stramenopiles</taxon>
        <taxon>Ochrophyta</taxon>
        <taxon>Bacillariophyta</taxon>
        <taxon>Bacillariophyceae</taxon>
        <taxon>Bacillariophycidae</taxon>
        <taxon>Bacillariales</taxon>
        <taxon>Bacillariaceae</taxon>
        <taxon>Cylindrotheca</taxon>
    </lineage>
</organism>
<dbReference type="SUPFAM" id="SSF81631">
    <property type="entry name" value="PAP/OAS1 substrate-binding domain"/>
    <property type="match status" value="1"/>
</dbReference>
<keyword evidence="4" id="KW-0540">Nuclease</keyword>